<reference evidence="1" key="1">
    <citation type="journal article" date="2015" name="Proc. Natl. Acad. Sci. U.S.A.">
        <title>Bacterial clade with the ribosomal RNA operon on a small plasmid rather than the chromosome.</title>
        <authorList>
            <person name="Anda M."/>
            <person name="Ohtsubo Y."/>
            <person name="Okubo T."/>
            <person name="Sugawara M."/>
            <person name="Nagata Y."/>
            <person name="Tsuda M."/>
            <person name="Minamisawa K."/>
            <person name="Mitsui H."/>
        </authorList>
    </citation>
    <scope>NUCLEOTIDE SEQUENCE</scope>
    <source>
        <strain evidence="1">DSM 15513</strain>
    </source>
</reference>
<name>A0A0P0ZA17_9HYPH</name>
<dbReference type="EMBL" id="LC066397">
    <property type="protein sequence ID" value="BAT31169.1"/>
    <property type="molecule type" value="Genomic_DNA"/>
</dbReference>
<organism evidence="1">
    <name type="scientific">Fulvimarina pelagi</name>
    <dbReference type="NCBI Taxonomy" id="217511"/>
    <lineage>
        <taxon>Bacteria</taxon>
        <taxon>Pseudomonadati</taxon>
        <taxon>Pseudomonadota</taxon>
        <taxon>Alphaproteobacteria</taxon>
        <taxon>Hyphomicrobiales</taxon>
        <taxon>Aurantimonadaceae</taxon>
        <taxon>Fulvimarina</taxon>
    </lineage>
</organism>
<accession>A0A0P0ZA17</accession>
<sequence>MGPVRPLAFAPGLGWIALSDLFRTKVLASQARTARVETCGHNKDAYELLS</sequence>
<dbReference type="EMBL" id="LC066396">
    <property type="protein sequence ID" value="BAT30999.1"/>
    <property type="molecule type" value="Genomic_DNA"/>
</dbReference>
<dbReference type="AlphaFoldDB" id="A0A0P0ZA17"/>
<protein>
    <submittedName>
        <fullName evidence="1">Uncharacterized protein</fullName>
    </submittedName>
</protein>
<evidence type="ECO:0000313" key="1">
    <source>
        <dbReference type="EMBL" id="BAT30999.1"/>
    </source>
</evidence>
<proteinExistence type="predicted"/>